<proteinExistence type="inferred from homology"/>
<name>A0A1G8AGL8_9BACI</name>
<comment type="function">
    <text evidence="5">May act as an export chaperone for the filament capping protein FliD.</text>
</comment>
<feature type="region of interest" description="Disordered" evidence="8">
    <location>
        <begin position="86"/>
        <end position="120"/>
    </location>
</feature>
<sequence>MVEGKDLFFITKALYEHVTSSLPKDVEKRERYVEQTEEYVKKRAAALEAFQPPDEMSDMEKKLYRAMLQMNDRIEEELEASKGMMRQSLKQLQQKKQSGERYERPYGGTTVDGVFFDQKN</sequence>
<evidence type="ECO:0000256" key="2">
    <source>
        <dbReference type="ARBA" id="ARBA00022490"/>
    </source>
</evidence>
<feature type="compositionally biased region" description="Low complexity" evidence="8">
    <location>
        <begin position="87"/>
        <end position="96"/>
    </location>
</feature>
<dbReference type="OrthoDB" id="2353131at2"/>
<dbReference type="STRING" id="568899.SAMN05192534_102150"/>
<keyword evidence="2" id="KW-0963">Cytoplasm</keyword>
<evidence type="ECO:0000256" key="4">
    <source>
        <dbReference type="ARBA" id="ARBA00023186"/>
    </source>
</evidence>
<dbReference type="RefSeq" id="WP_091271430.1">
    <property type="nucleotide sequence ID" value="NZ_FNDK01000002.1"/>
</dbReference>
<evidence type="ECO:0000313" key="9">
    <source>
        <dbReference type="EMBL" id="SDH20041.1"/>
    </source>
</evidence>
<organism evidence="9 10">
    <name type="scientific">Alteribacillus persepolensis</name>
    <dbReference type="NCBI Taxonomy" id="568899"/>
    <lineage>
        <taxon>Bacteria</taxon>
        <taxon>Bacillati</taxon>
        <taxon>Bacillota</taxon>
        <taxon>Bacilli</taxon>
        <taxon>Bacillales</taxon>
        <taxon>Bacillaceae</taxon>
        <taxon>Alteribacillus</taxon>
    </lineage>
</organism>
<comment type="subcellular location">
    <subcellularLocation>
        <location evidence="1">Cytoplasm</location>
        <location evidence="1">Cytosol</location>
    </subcellularLocation>
</comment>
<keyword evidence="9" id="KW-0282">Flagellum</keyword>
<keyword evidence="10" id="KW-1185">Reference proteome</keyword>
<keyword evidence="9" id="KW-0969">Cilium</keyword>
<dbReference type="Pfam" id="PF05400">
    <property type="entry name" value="FliT"/>
    <property type="match status" value="1"/>
</dbReference>
<protein>
    <recommendedName>
        <fullName evidence="7">Flagellar protein FliT</fullName>
    </recommendedName>
</protein>
<keyword evidence="4" id="KW-0143">Chaperone</keyword>
<evidence type="ECO:0000256" key="1">
    <source>
        <dbReference type="ARBA" id="ARBA00004514"/>
    </source>
</evidence>
<evidence type="ECO:0000256" key="7">
    <source>
        <dbReference type="ARBA" id="ARBA00093797"/>
    </source>
</evidence>
<keyword evidence="3" id="KW-1005">Bacterial flagellum biogenesis</keyword>
<evidence type="ECO:0000256" key="5">
    <source>
        <dbReference type="ARBA" id="ARBA00093765"/>
    </source>
</evidence>
<dbReference type="InterPro" id="IPR008622">
    <property type="entry name" value="FliT"/>
</dbReference>
<accession>A0A1G8AGL8</accession>
<comment type="similarity">
    <text evidence="6">Belongs to the bacillales FliT family.</text>
</comment>
<dbReference type="AlphaFoldDB" id="A0A1G8AGL8"/>
<dbReference type="EMBL" id="FNDK01000002">
    <property type="protein sequence ID" value="SDH20041.1"/>
    <property type="molecule type" value="Genomic_DNA"/>
</dbReference>
<dbReference type="Proteomes" id="UP000199163">
    <property type="component" value="Unassembled WGS sequence"/>
</dbReference>
<evidence type="ECO:0000256" key="3">
    <source>
        <dbReference type="ARBA" id="ARBA00022795"/>
    </source>
</evidence>
<evidence type="ECO:0000256" key="8">
    <source>
        <dbReference type="SAM" id="MobiDB-lite"/>
    </source>
</evidence>
<gene>
    <name evidence="9" type="ORF">SAMN05192534_102150</name>
</gene>
<keyword evidence="9" id="KW-0966">Cell projection</keyword>
<evidence type="ECO:0000256" key="6">
    <source>
        <dbReference type="ARBA" id="ARBA00093785"/>
    </source>
</evidence>
<reference evidence="9 10" key="1">
    <citation type="submission" date="2016-10" db="EMBL/GenBank/DDBJ databases">
        <authorList>
            <person name="de Groot N.N."/>
        </authorList>
    </citation>
    <scope>NUCLEOTIDE SEQUENCE [LARGE SCALE GENOMIC DNA]</scope>
    <source>
        <strain evidence="9 10">DSM 21632</strain>
    </source>
</reference>
<evidence type="ECO:0000313" key="10">
    <source>
        <dbReference type="Proteomes" id="UP000199163"/>
    </source>
</evidence>